<proteinExistence type="predicted"/>
<sequence length="50" mass="5739">ALGEDKGVRLKGMWFGVTRKKIAANTHYKLIIKECQESCRGMNDRLVMLE</sequence>
<accession>A0AAD4XLG7</accession>
<reference evidence="1" key="1">
    <citation type="submission" date="2022-04" db="EMBL/GenBank/DDBJ databases">
        <title>A functionally conserved STORR gene fusion in Papaver species that diverged 16.8 million years ago.</title>
        <authorList>
            <person name="Catania T."/>
        </authorList>
    </citation>
    <scope>NUCLEOTIDE SEQUENCE</scope>
    <source>
        <strain evidence="1">S-188037</strain>
    </source>
</reference>
<organism evidence="1 2">
    <name type="scientific">Papaver atlanticum</name>
    <dbReference type="NCBI Taxonomy" id="357466"/>
    <lineage>
        <taxon>Eukaryota</taxon>
        <taxon>Viridiplantae</taxon>
        <taxon>Streptophyta</taxon>
        <taxon>Embryophyta</taxon>
        <taxon>Tracheophyta</taxon>
        <taxon>Spermatophyta</taxon>
        <taxon>Magnoliopsida</taxon>
        <taxon>Ranunculales</taxon>
        <taxon>Papaveraceae</taxon>
        <taxon>Papaveroideae</taxon>
        <taxon>Papaver</taxon>
    </lineage>
</organism>
<dbReference type="EMBL" id="JAJJMB010008202">
    <property type="protein sequence ID" value="KAI3925107.1"/>
    <property type="molecule type" value="Genomic_DNA"/>
</dbReference>
<protein>
    <submittedName>
        <fullName evidence="1">Uncharacterized protein</fullName>
    </submittedName>
</protein>
<comment type="caution">
    <text evidence="1">The sequence shown here is derived from an EMBL/GenBank/DDBJ whole genome shotgun (WGS) entry which is preliminary data.</text>
</comment>
<name>A0AAD4XLG7_9MAGN</name>
<evidence type="ECO:0000313" key="2">
    <source>
        <dbReference type="Proteomes" id="UP001202328"/>
    </source>
</evidence>
<gene>
    <name evidence="1" type="ORF">MKW98_009757</name>
</gene>
<dbReference type="AlphaFoldDB" id="A0AAD4XLG7"/>
<keyword evidence="2" id="KW-1185">Reference proteome</keyword>
<feature type="non-terminal residue" evidence="1">
    <location>
        <position position="1"/>
    </location>
</feature>
<feature type="non-terminal residue" evidence="1">
    <location>
        <position position="50"/>
    </location>
</feature>
<dbReference type="Proteomes" id="UP001202328">
    <property type="component" value="Unassembled WGS sequence"/>
</dbReference>
<evidence type="ECO:0000313" key="1">
    <source>
        <dbReference type="EMBL" id="KAI3925107.1"/>
    </source>
</evidence>